<evidence type="ECO:0000259" key="3">
    <source>
        <dbReference type="PROSITE" id="PS51186"/>
    </source>
</evidence>
<dbReference type="Pfam" id="PF00583">
    <property type="entry name" value="Acetyltransf_1"/>
    <property type="match status" value="1"/>
</dbReference>
<evidence type="ECO:0000256" key="2">
    <source>
        <dbReference type="ARBA" id="ARBA00023315"/>
    </source>
</evidence>
<keyword evidence="1" id="KW-0808">Transferase</keyword>
<dbReference type="EMBL" id="UOEM01000041">
    <property type="protein sequence ID" value="VAW12269.1"/>
    <property type="molecule type" value="Genomic_DNA"/>
</dbReference>
<sequence>MLNNRALADAPSARTLVIWLAHPQKNQMTSSVSIQLGVAKNHIDGATELYCQALQEKITPFLGPPERAAPFLASGLVADRAFVALAAGEVVGIAGFKLAGRDLFRPSLGSFFREYGLSAPLRLGALALLERKEEPDCLLMDGLAVAKSARGQGIGTRLLASIEAYAISLGKRSIRLDVIDTNPAARRLYERLGFVAQKTENVGPLRVVLPFRQVTEMRKYLGP</sequence>
<organism evidence="4">
    <name type="scientific">hydrothermal vent metagenome</name>
    <dbReference type="NCBI Taxonomy" id="652676"/>
    <lineage>
        <taxon>unclassified sequences</taxon>
        <taxon>metagenomes</taxon>
        <taxon>ecological metagenomes</taxon>
    </lineage>
</organism>
<gene>
    <name evidence="4" type="ORF">MNBD_ALPHA09-1153</name>
</gene>
<reference evidence="4" key="1">
    <citation type="submission" date="2018-06" db="EMBL/GenBank/DDBJ databases">
        <authorList>
            <person name="Zhirakovskaya E."/>
        </authorList>
    </citation>
    <scope>NUCLEOTIDE SEQUENCE</scope>
</reference>
<protein>
    <recommendedName>
        <fullName evidence="3">N-acetyltransferase domain-containing protein</fullName>
    </recommendedName>
</protein>
<dbReference type="PANTHER" id="PTHR43420:SF47">
    <property type="entry name" value="N-ACETYLTRANSFERASE DOMAIN-CONTAINING PROTEIN"/>
    <property type="match status" value="1"/>
</dbReference>
<name>A0A3B0TJD7_9ZZZZ</name>
<proteinExistence type="predicted"/>
<dbReference type="InterPro" id="IPR050680">
    <property type="entry name" value="YpeA/RimI_acetyltransf"/>
</dbReference>
<dbReference type="AlphaFoldDB" id="A0A3B0TJD7"/>
<evidence type="ECO:0000313" key="4">
    <source>
        <dbReference type="EMBL" id="VAW12269.1"/>
    </source>
</evidence>
<keyword evidence="2" id="KW-0012">Acyltransferase</keyword>
<dbReference type="PANTHER" id="PTHR43420">
    <property type="entry name" value="ACETYLTRANSFERASE"/>
    <property type="match status" value="1"/>
</dbReference>
<evidence type="ECO:0000256" key="1">
    <source>
        <dbReference type="ARBA" id="ARBA00022679"/>
    </source>
</evidence>
<feature type="domain" description="N-acetyltransferase" evidence="3">
    <location>
        <begin position="34"/>
        <end position="222"/>
    </location>
</feature>
<dbReference type="Gene3D" id="3.40.630.30">
    <property type="match status" value="1"/>
</dbReference>
<dbReference type="GO" id="GO:0016747">
    <property type="term" value="F:acyltransferase activity, transferring groups other than amino-acyl groups"/>
    <property type="evidence" value="ECO:0007669"/>
    <property type="project" value="InterPro"/>
</dbReference>
<dbReference type="PROSITE" id="PS51186">
    <property type="entry name" value="GNAT"/>
    <property type="match status" value="1"/>
</dbReference>
<dbReference type="InterPro" id="IPR016181">
    <property type="entry name" value="Acyl_CoA_acyltransferase"/>
</dbReference>
<dbReference type="CDD" id="cd04301">
    <property type="entry name" value="NAT_SF"/>
    <property type="match status" value="1"/>
</dbReference>
<dbReference type="SUPFAM" id="SSF55729">
    <property type="entry name" value="Acyl-CoA N-acyltransferases (Nat)"/>
    <property type="match status" value="1"/>
</dbReference>
<accession>A0A3B0TJD7</accession>
<dbReference type="InterPro" id="IPR000182">
    <property type="entry name" value="GNAT_dom"/>
</dbReference>